<dbReference type="Proteomes" id="UP000001075">
    <property type="component" value="Unassembled WGS sequence"/>
</dbReference>
<dbReference type="STRING" id="10029.G3I325"/>
<proteinExistence type="predicted"/>
<dbReference type="EMBL" id="JH001163">
    <property type="protein sequence ID" value="EGV97910.1"/>
    <property type="molecule type" value="Genomic_DNA"/>
</dbReference>
<accession>G3I325</accession>
<evidence type="ECO:0000313" key="1">
    <source>
        <dbReference type="EMBL" id="EGV97910.1"/>
    </source>
</evidence>
<gene>
    <name evidence="1" type="ORF">I79_017825</name>
</gene>
<name>G3I325_CRIGR</name>
<dbReference type="InParanoid" id="G3I325"/>
<dbReference type="PaxDb" id="10029-XP_007636710.1"/>
<protein>
    <submittedName>
        <fullName evidence="1">Peroxisomal biogenesis factor 3</fullName>
    </submittedName>
</protein>
<dbReference type="AlphaFoldDB" id="G3I325"/>
<organism evidence="1 2">
    <name type="scientific">Cricetulus griseus</name>
    <name type="common">Chinese hamster</name>
    <name type="synonym">Cricetulus barabensis griseus</name>
    <dbReference type="NCBI Taxonomy" id="10029"/>
    <lineage>
        <taxon>Eukaryota</taxon>
        <taxon>Metazoa</taxon>
        <taxon>Chordata</taxon>
        <taxon>Craniata</taxon>
        <taxon>Vertebrata</taxon>
        <taxon>Euteleostomi</taxon>
        <taxon>Mammalia</taxon>
        <taxon>Eutheria</taxon>
        <taxon>Euarchontoglires</taxon>
        <taxon>Glires</taxon>
        <taxon>Rodentia</taxon>
        <taxon>Myomorpha</taxon>
        <taxon>Muroidea</taxon>
        <taxon>Cricetidae</taxon>
        <taxon>Cricetinae</taxon>
        <taxon>Cricetulus</taxon>
    </lineage>
</organism>
<sequence length="62" mass="7197">MWNFLKRHKKKCIFLGTVLGEVYILGKYGQKKLEKYKKEKLQNTLPKLGDSTILKVTRGLAT</sequence>
<evidence type="ECO:0000313" key="2">
    <source>
        <dbReference type="Proteomes" id="UP000001075"/>
    </source>
</evidence>
<reference evidence="2" key="1">
    <citation type="journal article" date="2011" name="Nat. Biotechnol.">
        <title>The genomic sequence of the Chinese hamster ovary (CHO)-K1 cell line.</title>
        <authorList>
            <person name="Xu X."/>
            <person name="Nagarajan H."/>
            <person name="Lewis N.E."/>
            <person name="Pan S."/>
            <person name="Cai Z."/>
            <person name="Liu X."/>
            <person name="Chen W."/>
            <person name="Xie M."/>
            <person name="Wang W."/>
            <person name="Hammond S."/>
            <person name="Andersen M.R."/>
            <person name="Neff N."/>
            <person name="Passarelli B."/>
            <person name="Koh W."/>
            <person name="Fan H.C."/>
            <person name="Wang J."/>
            <person name="Gui Y."/>
            <person name="Lee K.H."/>
            <person name="Betenbaugh M.J."/>
            <person name="Quake S.R."/>
            <person name="Famili I."/>
            <person name="Palsson B.O."/>
            <person name="Wang J."/>
        </authorList>
    </citation>
    <scope>NUCLEOTIDE SEQUENCE [LARGE SCALE GENOMIC DNA]</scope>
    <source>
        <strain evidence="2">CHO K1 cell line</strain>
    </source>
</reference>